<name>A0A0F9IGF1_9ZZZZ</name>
<dbReference type="AlphaFoldDB" id="A0A0F9IGF1"/>
<gene>
    <name evidence="1" type="ORF">LCGC14_1880620</name>
</gene>
<protein>
    <recommendedName>
        <fullName evidence="2">Phosphotransferase</fullName>
    </recommendedName>
</protein>
<comment type="caution">
    <text evidence="1">The sequence shown here is derived from an EMBL/GenBank/DDBJ whole genome shotgun (WGS) entry which is preliminary data.</text>
</comment>
<evidence type="ECO:0008006" key="2">
    <source>
        <dbReference type="Google" id="ProtNLM"/>
    </source>
</evidence>
<evidence type="ECO:0000313" key="1">
    <source>
        <dbReference type="EMBL" id="KKL92845.1"/>
    </source>
</evidence>
<dbReference type="SUPFAM" id="SSF89550">
    <property type="entry name" value="PHP domain-like"/>
    <property type="match status" value="1"/>
</dbReference>
<accession>A0A0F9IGF1</accession>
<reference evidence="1" key="1">
    <citation type="journal article" date="2015" name="Nature">
        <title>Complex archaea that bridge the gap between prokaryotes and eukaryotes.</title>
        <authorList>
            <person name="Spang A."/>
            <person name="Saw J.H."/>
            <person name="Jorgensen S.L."/>
            <person name="Zaremba-Niedzwiedzka K."/>
            <person name="Martijn J."/>
            <person name="Lind A.E."/>
            <person name="van Eijk R."/>
            <person name="Schleper C."/>
            <person name="Guy L."/>
            <person name="Ettema T.J."/>
        </authorList>
    </citation>
    <scope>NUCLEOTIDE SEQUENCE</scope>
</reference>
<dbReference type="Gene3D" id="3.20.20.140">
    <property type="entry name" value="Metal-dependent hydrolases"/>
    <property type="match status" value="1"/>
</dbReference>
<dbReference type="CDD" id="cd19067">
    <property type="entry name" value="PfuEndoQ-like"/>
    <property type="match status" value="1"/>
</dbReference>
<dbReference type="PANTHER" id="PTHR40084:SF1">
    <property type="entry name" value="PHOSPHOTRANSFERASE"/>
    <property type="match status" value="1"/>
</dbReference>
<dbReference type="EMBL" id="LAZR01019357">
    <property type="protein sequence ID" value="KKL92845.1"/>
    <property type="molecule type" value="Genomic_DNA"/>
</dbReference>
<dbReference type="PANTHER" id="PTHR40084">
    <property type="entry name" value="PHOSPHOHYDROLASE, PHP FAMILY"/>
    <property type="match status" value="1"/>
</dbReference>
<sequence>MDIFNTDLHIHSPHSIAVSKSLDLDSMLETSNKKGLHILGTGDILQPEWLKYMEKNLKKDENGAFSYKNVYFILQTEIEDNNSIHEVVLFPDFTSVREVQKKLIPHSKNILGDWGGRPHVDLSPAELVDIVVDSGCLIGPAHAFTPFKAIFRQGKFKTLKECYQDAAKNIYFLELGLSANTDLADRLDCLKNITFLSNSDSHSQGPRALGREFNKFEIDNPSFEEILLGIKRKDDRKIKLNVGLHPKLGKYFNMFCYKCRRRVLFKKDNKKVDAPFNQYSISDNFIIYFSNEPLYSRKEYIKNVSKNKIVCPACKEEFKKNFKVKLGVSERIDAISTFDKPVHPKHRPPYINAVPLFDILRSLKGIKSTSSKTILNHYYNTIKDLGTEFEILIDIPLYMIERFDENIAFTINAIRNNDIKYTPGGGGTYGQINLNL</sequence>
<proteinExistence type="predicted"/>
<organism evidence="1">
    <name type="scientific">marine sediment metagenome</name>
    <dbReference type="NCBI Taxonomy" id="412755"/>
    <lineage>
        <taxon>unclassified sequences</taxon>
        <taxon>metagenomes</taxon>
        <taxon>ecological metagenomes</taxon>
    </lineage>
</organism>
<dbReference type="InterPro" id="IPR016195">
    <property type="entry name" value="Pol/histidinol_Pase-like"/>
</dbReference>